<reference evidence="1 2" key="1">
    <citation type="submission" date="2020-08" db="EMBL/GenBank/DDBJ databases">
        <title>Genomic Encyclopedia of Type Strains, Phase IV (KMG-IV): sequencing the most valuable type-strain genomes for metagenomic binning, comparative biology and taxonomic classification.</title>
        <authorList>
            <person name="Goeker M."/>
        </authorList>
    </citation>
    <scope>NUCLEOTIDE SEQUENCE [LARGE SCALE GENOMIC DNA]</scope>
    <source>
        <strain evidence="1 2">DSM 25024</strain>
    </source>
</reference>
<gene>
    <name evidence="1" type="ORF">GGR05_002051</name>
</gene>
<organism evidence="1 2">
    <name type="scientific">Aureimonas phyllosphaerae</name>
    <dbReference type="NCBI Taxonomy" id="1166078"/>
    <lineage>
        <taxon>Bacteria</taxon>
        <taxon>Pseudomonadati</taxon>
        <taxon>Pseudomonadota</taxon>
        <taxon>Alphaproteobacteria</taxon>
        <taxon>Hyphomicrobiales</taxon>
        <taxon>Aurantimonadaceae</taxon>
        <taxon>Aureimonas</taxon>
    </lineage>
</organism>
<evidence type="ECO:0000313" key="1">
    <source>
        <dbReference type="EMBL" id="MBB3935907.1"/>
    </source>
</evidence>
<accession>A0A7W6C019</accession>
<sequence length="58" mass="6504">MGRKKLMPEGLNLRLPEGAIARMDAVLRDGEPRLDMIRDAIEKEVTLREKTLAKGGNE</sequence>
<dbReference type="Proteomes" id="UP000531216">
    <property type="component" value="Unassembled WGS sequence"/>
</dbReference>
<name>A0A7W6C019_9HYPH</name>
<proteinExistence type="predicted"/>
<dbReference type="AlphaFoldDB" id="A0A7W6C019"/>
<evidence type="ECO:0000313" key="2">
    <source>
        <dbReference type="Proteomes" id="UP000531216"/>
    </source>
</evidence>
<keyword evidence="2" id="KW-1185">Reference proteome</keyword>
<dbReference type="RefSeq" id="WP_175526955.1">
    <property type="nucleotide sequence ID" value="NZ_FOOA01000031.1"/>
</dbReference>
<protein>
    <submittedName>
        <fullName evidence="1">Uncharacterized protein</fullName>
    </submittedName>
</protein>
<dbReference type="EMBL" id="JACIDO010000003">
    <property type="protein sequence ID" value="MBB3935907.1"/>
    <property type="molecule type" value="Genomic_DNA"/>
</dbReference>
<comment type="caution">
    <text evidence="1">The sequence shown here is derived from an EMBL/GenBank/DDBJ whole genome shotgun (WGS) entry which is preliminary data.</text>
</comment>